<evidence type="ECO:0000256" key="1">
    <source>
        <dbReference type="SAM" id="Phobius"/>
    </source>
</evidence>
<evidence type="ECO:0000313" key="2">
    <source>
        <dbReference type="EMBL" id="AJC71459.1"/>
    </source>
</evidence>
<dbReference type="PATRIC" id="fig|1432656.3.peg.817"/>
<keyword evidence="1" id="KW-0812">Transmembrane</keyword>
<proteinExistence type="predicted"/>
<dbReference type="STRING" id="1432656.X802_04205"/>
<gene>
    <name evidence="2" type="ORF">X802_04205</name>
</gene>
<organism evidence="2 3">
    <name type="scientific">Thermococcus guaymasensis DSM 11113</name>
    <dbReference type="NCBI Taxonomy" id="1432656"/>
    <lineage>
        <taxon>Archaea</taxon>
        <taxon>Methanobacteriati</taxon>
        <taxon>Methanobacteriota</taxon>
        <taxon>Thermococci</taxon>
        <taxon>Thermococcales</taxon>
        <taxon>Thermococcaceae</taxon>
        <taxon>Thermococcus</taxon>
    </lineage>
</organism>
<protein>
    <submittedName>
        <fullName evidence="2">Uncharacterized protein</fullName>
    </submittedName>
</protein>
<dbReference type="Proteomes" id="UP000062043">
    <property type="component" value="Chromosome"/>
</dbReference>
<dbReference type="KEGG" id="tgy:X802_04205"/>
<evidence type="ECO:0000313" key="3">
    <source>
        <dbReference type="Proteomes" id="UP000062043"/>
    </source>
</evidence>
<dbReference type="OrthoDB" id="85879at2157"/>
<dbReference type="InterPro" id="IPR014509">
    <property type="entry name" value="YjdF-like"/>
</dbReference>
<keyword evidence="1" id="KW-1133">Transmembrane helix</keyword>
<dbReference type="EMBL" id="CP007140">
    <property type="protein sequence ID" value="AJC71459.1"/>
    <property type="molecule type" value="Genomic_DNA"/>
</dbReference>
<dbReference type="AlphaFoldDB" id="A0A0X1KJK4"/>
<reference evidence="2 3" key="1">
    <citation type="submission" date="2014-01" db="EMBL/GenBank/DDBJ databases">
        <title>Genome sequencing of Thermococcus guaymasensis.</title>
        <authorList>
            <person name="Zhang X."/>
            <person name="Alvare G."/>
            <person name="Fristensky B."/>
            <person name="Chen L."/>
            <person name="Suen T."/>
            <person name="Chen Q."/>
            <person name="Ma K."/>
        </authorList>
    </citation>
    <scope>NUCLEOTIDE SEQUENCE [LARGE SCALE GENOMIC DNA]</scope>
    <source>
        <strain evidence="2 3">DSM 11113</strain>
    </source>
</reference>
<dbReference type="RefSeq" id="WP_156961698.1">
    <property type="nucleotide sequence ID" value="NZ_CP007140.1"/>
</dbReference>
<name>A0A0X1KJK4_9EURY</name>
<feature type="transmembrane region" description="Helical" evidence="1">
    <location>
        <begin position="75"/>
        <end position="95"/>
    </location>
</feature>
<feature type="transmembrane region" description="Helical" evidence="1">
    <location>
        <begin position="9"/>
        <end position="27"/>
    </location>
</feature>
<dbReference type="GeneID" id="27134856"/>
<accession>A0A0X1KJK4</accession>
<sequence length="206" mass="23257">MTEIKRERMIMLSSIFVVFLGFLTALRNGRSDHLYRTLMAMAGLSVPLVLPRRLPNPPEKLRPFLAPVYNERTMAVLSIFIAVHVSLVNVPFTGYDLFHRDWGNADIISHFLGGLAVWLIVAEILSGLESIGIQLTKRQVVLYSFVVFYALSLGWEIAEKLSESWIGFITESLGNKLRDLIMDTLGALFGLWIVTKKGYPFSPPQE</sequence>
<dbReference type="Pfam" id="PF09997">
    <property type="entry name" value="DUF2238"/>
    <property type="match status" value="1"/>
</dbReference>
<keyword evidence="3" id="KW-1185">Reference proteome</keyword>
<keyword evidence="1" id="KW-0472">Membrane</keyword>
<feature type="transmembrane region" description="Helical" evidence="1">
    <location>
        <begin position="107"/>
        <end position="128"/>
    </location>
</feature>
<feature type="transmembrane region" description="Helical" evidence="1">
    <location>
        <begin position="140"/>
        <end position="157"/>
    </location>
</feature>